<comment type="catalytic activity">
    <reaction evidence="35">
        <text>1-octadecanoyl-2-(9Z,12Z)-octadecadienoyl-sn-glycerol + H2O = 1-octadecanoyl-sn-glycerol + (9Z,12Z)-octadecadienoate + H(+)</text>
        <dbReference type="Rhea" id="RHEA:40927"/>
        <dbReference type="ChEBI" id="CHEBI:15377"/>
        <dbReference type="ChEBI" id="CHEBI:15378"/>
        <dbReference type="ChEBI" id="CHEBI:30245"/>
        <dbReference type="ChEBI" id="CHEBI:75550"/>
        <dbReference type="ChEBI" id="CHEBI:77097"/>
    </reaction>
    <physiologicalReaction direction="left-to-right" evidence="35">
        <dbReference type="Rhea" id="RHEA:40928"/>
    </physiologicalReaction>
</comment>
<evidence type="ECO:0000256" key="16">
    <source>
        <dbReference type="ARBA" id="ARBA00023264"/>
    </source>
</evidence>
<evidence type="ECO:0000256" key="27">
    <source>
        <dbReference type="ARBA" id="ARBA00047438"/>
    </source>
</evidence>
<comment type="subcellular location">
    <subcellularLocation>
        <location evidence="1">Apical cell membrane</location>
        <topology evidence="1">Single-pass type I membrane protein</topology>
    </subcellularLocation>
</comment>
<evidence type="ECO:0000256" key="25">
    <source>
        <dbReference type="ARBA" id="ARBA00047324"/>
    </source>
</evidence>
<dbReference type="Proteomes" id="UP001187315">
    <property type="component" value="Unassembled WGS sequence"/>
</dbReference>
<comment type="catalytic activity">
    <reaction evidence="19">
        <text>a 1,2-diacyl-sn-glycero-3-phosphocholine + H2O = a 1-acyl-sn-glycero-3-phosphocholine + a fatty acid + H(+)</text>
        <dbReference type="Rhea" id="RHEA:15801"/>
        <dbReference type="ChEBI" id="CHEBI:15377"/>
        <dbReference type="ChEBI" id="CHEBI:15378"/>
        <dbReference type="ChEBI" id="CHEBI:28868"/>
        <dbReference type="ChEBI" id="CHEBI:57643"/>
        <dbReference type="ChEBI" id="CHEBI:58168"/>
        <dbReference type="EC" id="3.1.1.4"/>
    </reaction>
    <physiologicalReaction direction="left-to-right" evidence="19">
        <dbReference type="Rhea" id="RHEA:15802"/>
    </physiologicalReaction>
</comment>
<evidence type="ECO:0000256" key="21">
    <source>
        <dbReference type="ARBA" id="ARBA00031182"/>
    </source>
</evidence>
<comment type="catalytic activity">
    <reaction evidence="46">
        <text>2-(9Z-octadecenoyl)-glycerol + H2O = glycerol + (9Z)-octadecenoate + H(+)</text>
        <dbReference type="Rhea" id="RHEA:38491"/>
        <dbReference type="ChEBI" id="CHEBI:15377"/>
        <dbReference type="ChEBI" id="CHEBI:15378"/>
        <dbReference type="ChEBI" id="CHEBI:17754"/>
        <dbReference type="ChEBI" id="CHEBI:30823"/>
        <dbReference type="ChEBI" id="CHEBI:73990"/>
    </reaction>
    <physiologicalReaction direction="left-to-right" evidence="46">
        <dbReference type="Rhea" id="RHEA:38492"/>
    </physiologicalReaction>
</comment>
<evidence type="ECO:0000256" key="48">
    <source>
        <dbReference type="SAM" id="SignalP"/>
    </source>
</evidence>
<feature type="signal peptide" evidence="48">
    <location>
        <begin position="1"/>
        <end position="26"/>
    </location>
</feature>
<comment type="catalytic activity">
    <reaction evidence="43">
        <text>1-hexadecanoyl-2-(9Z)-octadecenoyl-3-octadecanoyl-sn-glycerol + H2O = 1-hexadecanoyl-3-octadecanoyl-sn-glycerol + (9Z)-octadecenoate + H(+)</text>
        <dbReference type="Rhea" id="RHEA:41103"/>
        <dbReference type="ChEBI" id="CHEBI:15377"/>
        <dbReference type="ChEBI" id="CHEBI:15378"/>
        <dbReference type="ChEBI" id="CHEBI:30823"/>
        <dbReference type="ChEBI" id="CHEBI:77623"/>
        <dbReference type="ChEBI" id="CHEBI:77624"/>
    </reaction>
    <physiologicalReaction direction="left-to-right" evidence="43">
        <dbReference type="Rhea" id="RHEA:41104"/>
    </physiologicalReaction>
</comment>
<evidence type="ECO:0000256" key="43">
    <source>
        <dbReference type="ARBA" id="ARBA00048939"/>
    </source>
</evidence>
<comment type="caution">
    <text evidence="49">The sequence shown here is derived from an EMBL/GenBank/DDBJ whole genome shotgun (WGS) entry which is preliminary data.</text>
</comment>
<evidence type="ECO:0000256" key="10">
    <source>
        <dbReference type="ARBA" id="ARBA00022737"/>
    </source>
</evidence>
<evidence type="ECO:0000313" key="49">
    <source>
        <dbReference type="EMBL" id="KAK2843860.1"/>
    </source>
</evidence>
<evidence type="ECO:0000256" key="34">
    <source>
        <dbReference type="ARBA" id="ARBA00048362"/>
    </source>
</evidence>
<evidence type="ECO:0000256" key="20">
    <source>
        <dbReference type="ARBA" id="ARBA00029723"/>
    </source>
</evidence>
<evidence type="ECO:0000256" key="15">
    <source>
        <dbReference type="ARBA" id="ARBA00023180"/>
    </source>
</evidence>
<dbReference type="PANTHER" id="PTHR21325">
    <property type="entry name" value="PHOSPHOLIPASE B, PLB1"/>
    <property type="match status" value="1"/>
</dbReference>
<evidence type="ECO:0000256" key="4">
    <source>
        <dbReference type="ARBA" id="ARBA00013278"/>
    </source>
</evidence>
<evidence type="ECO:0000256" key="17">
    <source>
        <dbReference type="ARBA" id="ARBA00023369"/>
    </source>
</evidence>
<feature type="transmembrane region" description="Helical" evidence="47">
    <location>
        <begin position="1017"/>
        <end position="1042"/>
    </location>
</feature>
<evidence type="ECO:0000256" key="42">
    <source>
        <dbReference type="ARBA" id="ARBA00048872"/>
    </source>
</evidence>
<accession>A0AA88MRX0</accession>
<comment type="catalytic activity">
    <reaction evidence="39">
        <text>1-hexadecanoyl-sn-glycero-3-phosphocholine + H2O = sn-glycerol 3-phosphocholine + hexadecanoate + H(+)</text>
        <dbReference type="Rhea" id="RHEA:40435"/>
        <dbReference type="ChEBI" id="CHEBI:7896"/>
        <dbReference type="ChEBI" id="CHEBI:15377"/>
        <dbReference type="ChEBI" id="CHEBI:15378"/>
        <dbReference type="ChEBI" id="CHEBI:16870"/>
        <dbReference type="ChEBI" id="CHEBI:72998"/>
    </reaction>
    <physiologicalReaction direction="left-to-right" evidence="39">
        <dbReference type="Rhea" id="RHEA:40436"/>
    </physiologicalReaction>
</comment>
<keyword evidence="7" id="KW-1003">Cell membrane</keyword>
<dbReference type="InterPro" id="IPR008265">
    <property type="entry name" value="Lipase_GDSL_AS"/>
</dbReference>
<comment type="catalytic activity">
    <reaction evidence="41">
        <text>1,3-dihexadecanoyl-2-(9Z-octadecenoyl)glycerol + H2O = 1,3-dihexadecanoylglycerol + (9Z)-octadecenoate + H(+)</text>
        <dbReference type="Rhea" id="RHEA:40983"/>
        <dbReference type="ChEBI" id="CHEBI:15377"/>
        <dbReference type="ChEBI" id="CHEBI:15378"/>
        <dbReference type="ChEBI" id="CHEBI:30823"/>
        <dbReference type="ChEBI" id="CHEBI:75688"/>
        <dbReference type="ChEBI" id="CHEBI:77619"/>
    </reaction>
    <physiologicalReaction direction="left-to-right" evidence="41">
        <dbReference type="Rhea" id="RHEA:40984"/>
    </physiologicalReaction>
</comment>
<evidence type="ECO:0000256" key="18">
    <source>
        <dbReference type="ARBA" id="ARBA00023408"/>
    </source>
</evidence>
<evidence type="ECO:0000256" key="28">
    <source>
        <dbReference type="ARBA" id="ARBA00047459"/>
    </source>
</evidence>
<evidence type="ECO:0000256" key="8">
    <source>
        <dbReference type="ARBA" id="ARBA00022692"/>
    </source>
</evidence>
<dbReference type="EC" id="3.1.1.3" evidence="5"/>
<comment type="catalytic activity">
    <reaction evidence="37">
        <text>a 1-acyl-sn-glycero-3-phosphocholine + H2O = sn-glycerol 3-phosphocholine + a fatty acid + H(+)</text>
        <dbReference type="Rhea" id="RHEA:15177"/>
        <dbReference type="ChEBI" id="CHEBI:15377"/>
        <dbReference type="ChEBI" id="CHEBI:15378"/>
        <dbReference type="ChEBI" id="CHEBI:16870"/>
        <dbReference type="ChEBI" id="CHEBI:28868"/>
        <dbReference type="ChEBI" id="CHEBI:58168"/>
        <dbReference type="EC" id="3.1.1.5"/>
    </reaction>
    <physiologicalReaction direction="left-to-right" evidence="37">
        <dbReference type="Rhea" id="RHEA:15178"/>
    </physiologicalReaction>
</comment>
<protein>
    <recommendedName>
        <fullName evidence="6">Phospholipase B1, membrane-associated</fullName>
        <ecNumber evidence="5">3.1.1.3</ecNumber>
        <ecNumber evidence="4">3.1.1.4</ecNumber>
        <ecNumber evidence="3">3.1.1.5</ecNumber>
    </recommendedName>
    <alternativeName>
        <fullName evidence="20">Lysophospholipase</fullName>
    </alternativeName>
    <alternativeName>
        <fullName evidence="21">Phospholipase A2</fullName>
    </alternativeName>
    <alternativeName>
        <fullName evidence="23">Phospholipase B/lipase</fullName>
    </alternativeName>
    <alternativeName>
        <fullName evidence="22">Triacylglycerol lipase</fullName>
    </alternativeName>
</protein>
<keyword evidence="13" id="KW-0443">Lipid metabolism</keyword>
<comment type="catalytic activity">
    <reaction evidence="18">
        <text>1-hexadecanoyl-2-(9Z,12Z-octadecadienoyl)-sn-glycero-3-phosphocholine + H2O = (9Z,12Z)-octadecadienoate + 1-hexadecanoyl-sn-glycero-3-phosphocholine + H(+)</text>
        <dbReference type="Rhea" id="RHEA:40811"/>
        <dbReference type="ChEBI" id="CHEBI:15377"/>
        <dbReference type="ChEBI" id="CHEBI:15378"/>
        <dbReference type="ChEBI" id="CHEBI:30245"/>
        <dbReference type="ChEBI" id="CHEBI:72998"/>
        <dbReference type="ChEBI" id="CHEBI:73002"/>
    </reaction>
    <physiologicalReaction direction="left-to-right" evidence="18">
        <dbReference type="Rhea" id="RHEA:40812"/>
    </physiologicalReaction>
</comment>
<dbReference type="GO" id="GO:0006644">
    <property type="term" value="P:phospholipid metabolic process"/>
    <property type="evidence" value="ECO:0007669"/>
    <property type="project" value="TreeGrafter"/>
</dbReference>
<keyword evidence="50" id="KW-1185">Reference proteome</keyword>
<evidence type="ECO:0000256" key="37">
    <source>
        <dbReference type="ARBA" id="ARBA00048454"/>
    </source>
</evidence>
<comment type="catalytic activity">
    <reaction evidence="42">
        <text>1-O-hexadecyl-2-(9Z)-octadecenoyl-sn-glycero-3-phosphocholine + H2O = 1-O-hexadecyl-sn-glycero-3-phosphocholine + (9Z)-octadecenoate + H(+)</text>
        <dbReference type="Rhea" id="RHEA:40915"/>
        <dbReference type="ChEBI" id="CHEBI:15377"/>
        <dbReference type="ChEBI" id="CHEBI:15378"/>
        <dbReference type="ChEBI" id="CHEBI:30823"/>
        <dbReference type="ChEBI" id="CHEBI:34112"/>
        <dbReference type="ChEBI" id="CHEBI:64496"/>
    </reaction>
    <physiologicalReaction direction="left-to-right" evidence="42">
        <dbReference type="Rhea" id="RHEA:40916"/>
    </physiologicalReaction>
</comment>
<feature type="chain" id="PRO_5041678238" description="Phospholipase B1, membrane-associated" evidence="48">
    <location>
        <begin position="27"/>
        <end position="1067"/>
    </location>
</feature>
<evidence type="ECO:0000256" key="46">
    <source>
        <dbReference type="ARBA" id="ARBA00049461"/>
    </source>
</evidence>
<comment type="catalytic activity">
    <reaction evidence="31">
        <text>a 1-O-alkyl-2-acyl-sn-glycero-3-phosphocholine + H2O = a 1-O-alkyl-sn-glycero-3-phosphocholine + a fatty acid + H(+)</text>
        <dbReference type="Rhea" id="RHEA:36231"/>
        <dbReference type="ChEBI" id="CHEBI:15377"/>
        <dbReference type="ChEBI" id="CHEBI:15378"/>
        <dbReference type="ChEBI" id="CHEBI:28868"/>
        <dbReference type="ChEBI" id="CHEBI:30909"/>
        <dbReference type="ChEBI" id="CHEBI:36702"/>
        <dbReference type="EC" id="3.1.1.4"/>
    </reaction>
    <physiologicalReaction direction="left-to-right" evidence="31">
        <dbReference type="Rhea" id="RHEA:36232"/>
    </physiologicalReaction>
</comment>
<name>A0AA88MRX0_TACVA</name>
<evidence type="ECO:0000256" key="6">
    <source>
        <dbReference type="ARBA" id="ARBA00015133"/>
    </source>
</evidence>
<dbReference type="SUPFAM" id="SSF52266">
    <property type="entry name" value="SGNH hydrolase"/>
    <property type="match status" value="2"/>
</dbReference>
<dbReference type="GO" id="GO:0004622">
    <property type="term" value="F:phosphatidylcholine lysophospholipase activity"/>
    <property type="evidence" value="ECO:0007669"/>
    <property type="project" value="UniProtKB-EC"/>
</dbReference>
<evidence type="ECO:0000256" key="33">
    <source>
        <dbReference type="ARBA" id="ARBA00048227"/>
    </source>
</evidence>
<comment type="similarity">
    <text evidence="2">Belongs to the 'GDSL' lipolytic enzyme family. Phospholipase B1 subfamily.</text>
</comment>
<dbReference type="InterPro" id="IPR035547">
    <property type="entry name" value="Phospholipase_B"/>
</dbReference>
<keyword evidence="14 47" id="KW-0472">Membrane</keyword>
<evidence type="ECO:0000256" key="44">
    <source>
        <dbReference type="ARBA" id="ARBA00049363"/>
    </source>
</evidence>
<dbReference type="PANTHER" id="PTHR21325:SF52">
    <property type="entry name" value="PHOSPHOLIPASE B1, MEMBRANE-ASSOCIATED"/>
    <property type="match status" value="1"/>
</dbReference>
<evidence type="ECO:0000256" key="12">
    <source>
        <dbReference type="ARBA" id="ARBA00022989"/>
    </source>
</evidence>
<comment type="catalytic activity">
    <reaction evidence="26">
        <text>1,3-dihexadecanoyl-2-(9Z-octadecenoyl)glycerol + H2O = 1-hexadecanoyl-2-(9Z-octadecenoyl)-glycerol + hexadecanoate + H(+)</text>
        <dbReference type="Rhea" id="RHEA:40979"/>
        <dbReference type="ChEBI" id="CHEBI:7896"/>
        <dbReference type="ChEBI" id="CHEBI:15377"/>
        <dbReference type="ChEBI" id="CHEBI:15378"/>
        <dbReference type="ChEBI" id="CHEBI:75585"/>
        <dbReference type="ChEBI" id="CHEBI:75688"/>
    </reaction>
    <physiologicalReaction direction="left-to-right" evidence="26">
        <dbReference type="Rhea" id="RHEA:40980"/>
    </physiologicalReaction>
</comment>
<comment type="catalytic activity">
    <reaction evidence="28">
        <text>1-hexadecanoyl-2-(9Z)-octadecenoyl-3-octadecanoyl-sn-glycerol + H2O = 1-hexadecanoyl-2-(9Z-octadecenoyl)-sn-glycerol + octadecanoate + H(+)</text>
        <dbReference type="Rhea" id="RHEA:41111"/>
        <dbReference type="ChEBI" id="CHEBI:15377"/>
        <dbReference type="ChEBI" id="CHEBI:15378"/>
        <dbReference type="ChEBI" id="CHEBI:25629"/>
        <dbReference type="ChEBI" id="CHEBI:75466"/>
        <dbReference type="ChEBI" id="CHEBI:77623"/>
    </reaction>
    <physiologicalReaction direction="left-to-right" evidence="28">
        <dbReference type="Rhea" id="RHEA:41112"/>
    </physiologicalReaction>
</comment>
<evidence type="ECO:0000256" key="36">
    <source>
        <dbReference type="ARBA" id="ARBA00048386"/>
    </source>
</evidence>
<comment type="catalytic activity">
    <reaction evidence="38">
        <text>1-hexadecanoyl-2-(9Z-octadecenoyl)-sn-glycero-3-phosphoethanolamine + H2O = 1-hexadecanoyl-sn-glycero-3-phosphoethanolamine + (9Z)-octadecenoate + H(+)</text>
        <dbReference type="Rhea" id="RHEA:40911"/>
        <dbReference type="ChEBI" id="CHEBI:15377"/>
        <dbReference type="ChEBI" id="CHEBI:15378"/>
        <dbReference type="ChEBI" id="CHEBI:30823"/>
        <dbReference type="ChEBI" id="CHEBI:73004"/>
        <dbReference type="ChEBI" id="CHEBI:73007"/>
    </reaction>
    <physiologicalReaction direction="left-to-right" evidence="38">
        <dbReference type="Rhea" id="RHEA:40912"/>
    </physiologicalReaction>
</comment>
<dbReference type="GO" id="GO:0050253">
    <property type="term" value="F:retinyl-palmitate esterase activity"/>
    <property type="evidence" value="ECO:0007669"/>
    <property type="project" value="TreeGrafter"/>
</dbReference>
<evidence type="ECO:0000256" key="11">
    <source>
        <dbReference type="ARBA" id="ARBA00022801"/>
    </source>
</evidence>
<comment type="catalytic activity">
    <reaction evidence="33">
        <text>1,2-dihexadecanoyl-sn-glycero-3-phosphocholine + H2O = 1-hexadecanoyl-sn-glycero-3-phosphocholine + hexadecanoate + H(+)</text>
        <dbReference type="Rhea" id="RHEA:41223"/>
        <dbReference type="ChEBI" id="CHEBI:7896"/>
        <dbReference type="ChEBI" id="CHEBI:15377"/>
        <dbReference type="ChEBI" id="CHEBI:15378"/>
        <dbReference type="ChEBI" id="CHEBI:72998"/>
        <dbReference type="ChEBI" id="CHEBI:72999"/>
    </reaction>
    <physiologicalReaction direction="left-to-right" evidence="33">
        <dbReference type="Rhea" id="RHEA:41224"/>
    </physiologicalReaction>
</comment>
<dbReference type="GO" id="GO:0004623">
    <property type="term" value="F:phospholipase A2 activity"/>
    <property type="evidence" value="ECO:0007669"/>
    <property type="project" value="UniProtKB-EC"/>
</dbReference>
<comment type="function">
    <text evidence="24">Calcium-independent membrane-associated phospholipase that catalyzes complete diacylation of phospholipids by hydrolyzing both sn-1 and sn-2 fatty acyl chains attached to the glycerol backbone (phospholipase B activity). Has dual phospholipase and lysophospholipase activities toward diacylphospholipids. Preferentially cleaves sn-2 ester bonds over sn-1 bonds. Acts as a lipase toward glycerolipid substrates. Hydrolyzes fatty acyl chains of diacylglycerols with preference for the sn-2 position and of triacylglycerols with not positional selectivity. May also hydrolyze long chain retinyl esters such as retinyl palmitate. May contribute to digestion of dietary phospholipids, glycerolipids and retinoids, facilitating lipid absorption at the brush border.</text>
</comment>
<evidence type="ECO:0000256" key="47">
    <source>
        <dbReference type="SAM" id="Phobius"/>
    </source>
</evidence>
<evidence type="ECO:0000256" key="7">
    <source>
        <dbReference type="ARBA" id="ARBA00022475"/>
    </source>
</evidence>
<evidence type="ECO:0000256" key="9">
    <source>
        <dbReference type="ARBA" id="ARBA00022729"/>
    </source>
</evidence>
<evidence type="ECO:0000256" key="13">
    <source>
        <dbReference type="ARBA" id="ARBA00023098"/>
    </source>
</evidence>
<comment type="catalytic activity">
    <reaction evidence="25">
        <text>1-hexadecanoyl-2-(9Z)-octadecenoyl-3-octadecanoyl-sn-glycerol + H2O = 2-(9Z-octadecenoyl)-3-octadecanoyl-sn-glycerol + hexadecanoate + H(+)</text>
        <dbReference type="Rhea" id="RHEA:41107"/>
        <dbReference type="ChEBI" id="CHEBI:7896"/>
        <dbReference type="ChEBI" id="CHEBI:15377"/>
        <dbReference type="ChEBI" id="CHEBI:15378"/>
        <dbReference type="ChEBI" id="CHEBI:75558"/>
        <dbReference type="ChEBI" id="CHEBI:77623"/>
    </reaction>
    <physiologicalReaction direction="left-to-right" evidence="25">
        <dbReference type="Rhea" id="RHEA:41108"/>
    </physiologicalReaction>
</comment>
<evidence type="ECO:0000256" key="39">
    <source>
        <dbReference type="ARBA" id="ARBA00048656"/>
    </source>
</evidence>
<comment type="catalytic activity">
    <reaction evidence="34">
        <text>1-hexadecanoyl-2-(9Z,12Z-octadecadienoyl)-sn-glycero-3-phosphocholine + H2O = 2-(9Z,12Z-octadecadienoyl)-sn-glycero-3-phosphocholine + hexadecanoate + H(+)</text>
        <dbReference type="Rhea" id="RHEA:40971"/>
        <dbReference type="ChEBI" id="CHEBI:7896"/>
        <dbReference type="ChEBI" id="CHEBI:15377"/>
        <dbReference type="ChEBI" id="CHEBI:15378"/>
        <dbReference type="ChEBI" id="CHEBI:73002"/>
        <dbReference type="ChEBI" id="CHEBI:76084"/>
    </reaction>
    <physiologicalReaction direction="left-to-right" evidence="34">
        <dbReference type="Rhea" id="RHEA:40972"/>
    </physiologicalReaction>
</comment>
<dbReference type="Gene3D" id="3.40.50.1110">
    <property type="entry name" value="SGNH hydrolase"/>
    <property type="match status" value="2"/>
</dbReference>
<evidence type="ECO:0000256" key="31">
    <source>
        <dbReference type="ARBA" id="ARBA00048049"/>
    </source>
</evidence>
<sequence length="1067" mass="117690">MATRFSVTSAHLLVLMFLTSAHSASSSDSAEICPHSNPSPSRPSSVHSLRPADVCVLSALGLSASHRSADVKILTRLSEILSSFNPELSTLIPVQSSLMEEVEDVVQSLDKSQWKLLLLFVSVDELCVCPGQASSAVEETVSRVEEALDKLHHKLDHTLVHVVVWGGRAGDRTCECKEGVGAHTQTWRRLERAGIMANIQNSLGTLLQKHHRWTDGENFTVALQSSPTYFDSSDDSEEQNWQMFMQLWSKLLQPMVSEVKVKGRGITVSCPSQEKPYLFTQRNSAVQPESESYSADVQTSPMATSFPCTVTSPSLSVPTSVHFLQPADIRVVAALGDSLTAGNGVGAGQNNVLGVMTEYRGLSWSIGGNGDLSSVTTLANILREFNPLLTGFSTGTGKATTVQAFLNQAVAGAESKDLPSQAQALITRMTGDSRIDFQNDWKVITLFIGGNDLCEHCANLDFYSAENFARNIRDALDILHQEVPRALVNLVELFNIAQLRQLHLDFKLSCPTWLVKSICPCVLNPAEGSSDLQALINLNRDYQTVTRNLVDSGRYNTRPDFTVVLQPFLRDVSFPVLPDGRPDRSFFAADCFHLSQKSHTLMARALWNNMLEPVNSKTTSVDFNEGVVMKCPSESNPYFSTNENSVLGYEAVPMIANWGSDFSCIHTAPSDTVPVSVHRLRPGDINVVAALGDSITAGFGAKAKNLLQLLNEERGVSWCIGGDETLETVTTLPNILKKFNPNVFGFSRGRSKRPNGFNMAVSGAKAIDIPGQVRDLVEALKNSTSVDFEQDWKLVTLFIGGNDLCQFCQNPASLSPKKYIGYIKEALDILYHKVPRVLVNLVELLQIENLRKINSSSMGCTLLQPTLCPCFLRPEENSEELFEMKRINRQMQTETERLVFGGRYESREDFALVLQPFFQSTVVPMGEDRQPDLSFFSVDCFHFTERGHAEMAIALWNNMLEPVGSKQTYNNFTHDRSKIRCPSEDRPFIFTRVNSLTSEDGDPTVLTPSPISPKGSVALWVAVMLTISGALVGGVLSWLALFCTARRKRKSSSSLSSVKIQGYERKL</sequence>
<comment type="catalytic activity">
    <reaction evidence="30">
        <text>1-hexadecanoyl-2-(9Z-octadecenoyl)-sn-glycero-3-phospho-(1'-sn-glycerol) + H2O = 1-hexadecanoyl-sn-glycero-3-phospho-(1'-sn-glycerol) + (9Z)-octadecenoate + H(+)</text>
        <dbReference type="Rhea" id="RHEA:40919"/>
        <dbReference type="ChEBI" id="CHEBI:15377"/>
        <dbReference type="ChEBI" id="CHEBI:15378"/>
        <dbReference type="ChEBI" id="CHEBI:30823"/>
        <dbReference type="ChEBI" id="CHEBI:72841"/>
        <dbReference type="ChEBI" id="CHEBI:75158"/>
    </reaction>
    <physiologicalReaction direction="left-to-right" evidence="30">
        <dbReference type="Rhea" id="RHEA:40920"/>
    </physiologicalReaction>
</comment>
<keyword evidence="8 47" id="KW-0812">Transmembrane</keyword>
<dbReference type="InterPro" id="IPR001087">
    <property type="entry name" value="GDSL"/>
</dbReference>
<dbReference type="GO" id="GO:0004806">
    <property type="term" value="F:triacylglycerol lipase activity"/>
    <property type="evidence" value="ECO:0007669"/>
    <property type="project" value="UniProtKB-EC"/>
</dbReference>
<evidence type="ECO:0000256" key="29">
    <source>
        <dbReference type="ARBA" id="ARBA00048011"/>
    </source>
</evidence>
<evidence type="ECO:0000256" key="24">
    <source>
        <dbReference type="ARBA" id="ARBA00045916"/>
    </source>
</evidence>
<dbReference type="InterPro" id="IPR036514">
    <property type="entry name" value="SGNH_hydro_sf"/>
</dbReference>
<dbReference type="EMBL" id="JAVHJS010000011">
    <property type="protein sequence ID" value="KAK2843860.1"/>
    <property type="molecule type" value="Genomic_DNA"/>
</dbReference>
<comment type="catalytic activity">
    <reaction evidence="29">
        <text>2,3-di-(9Z)-octadecenoyl-sn-glycerol + H2O = 3-(9Z-octadecenoyl)-sn-glycerol + (9Z)-octadecenoate + H(+)</text>
        <dbReference type="Rhea" id="RHEA:42604"/>
        <dbReference type="ChEBI" id="CHEBI:15377"/>
        <dbReference type="ChEBI" id="CHEBI:15378"/>
        <dbReference type="ChEBI" id="CHEBI:30823"/>
        <dbReference type="ChEBI" id="CHEBI:75824"/>
        <dbReference type="ChEBI" id="CHEBI:75938"/>
    </reaction>
    <physiologicalReaction direction="left-to-right" evidence="29">
        <dbReference type="Rhea" id="RHEA:42605"/>
    </physiologicalReaction>
</comment>
<evidence type="ECO:0000256" key="40">
    <source>
        <dbReference type="ARBA" id="ARBA00048699"/>
    </source>
</evidence>
<dbReference type="AlphaFoldDB" id="A0AA88MRX0"/>
<dbReference type="GO" id="GO:0031526">
    <property type="term" value="C:brush border membrane"/>
    <property type="evidence" value="ECO:0007669"/>
    <property type="project" value="TreeGrafter"/>
</dbReference>
<dbReference type="CDD" id="cd01824">
    <property type="entry name" value="Phospholipase_B_like"/>
    <property type="match status" value="2"/>
</dbReference>
<evidence type="ECO:0000256" key="23">
    <source>
        <dbReference type="ARBA" id="ARBA00033022"/>
    </source>
</evidence>
<evidence type="ECO:0000256" key="32">
    <source>
        <dbReference type="ARBA" id="ARBA00048058"/>
    </source>
</evidence>
<keyword evidence="12 47" id="KW-1133">Transmembrane helix</keyword>
<dbReference type="Pfam" id="PF00657">
    <property type="entry name" value="Lipase_GDSL"/>
    <property type="match status" value="2"/>
</dbReference>
<evidence type="ECO:0000313" key="50">
    <source>
        <dbReference type="Proteomes" id="UP001187315"/>
    </source>
</evidence>
<evidence type="ECO:0000256" key="19">
    <source>
        <dbReference type="ARBA" id="ARBA00023422"/>
    </source>
</evidence>
<evidence type="ECO:0000256" key="38">
    <source>
        <dbReference type="ARBA" id="ARBA00048613"/>
    </source>
</evidence>
<evidence type="ECO:0000256" key="2">
    <source>
        <dbReference type="ARBA" id="ARBA00009979"/>
    </source>
</evidence>
<comment type="catalytic activity">
    <reaction evidence="17">
        <text>a triacylglycerol + H2O = a diacylglycerol + a fatty acid + H(+)</text>
        <dbReference type="Rhea" id="RHEA:12044"/>
        <dbReference type="ChEBI" id="CHEBI:15377"/>
        <dbReference type="ChEBI" id="CHEBI:15378"/>
        <dbReference type="ChEBI" id="CHEBI:17855"/>
        <dbReference type="ChEBI" id="CHEBI:18035"/>
        <dbReference type="ChEBI" id="CHEBI:28868"/>
        <dbReference type="EC" id="3.1.1.3"/>
    </reaction>
    <physiologicalReaction direction="left-to-right" evidence="17">
        <dbReference type="Rhea" id="RHEA:12045"/>
    </physiologicalReaction>
</comment>
<dbReference type="EC" id="3.1.1.5" evidence="3"/>
<evidence type="ECO:0000256" key="41">
    <source>
        <dbReference type="ARBA" id="ARBA00048869"/>
    </source>
</evidence>
<evidence type="ECO:0000256" key="30">
    <source>
        <dbReference type="ARBA" id="ARBA00048015"/>
    </source>
</evidence>
<keyword evidence="15" id="KW-0325">Glycoprotein</keyword>
<gene>
    <name evidence="49" type="ORF">Q7C36_012075</name>
</gene>
<proteinExistence type="inferred from homology"/>
<keyword evidence="11" id="KW-0378">Hydrolase</keyword>
<dbReference type="EC" id="3.1.1.4" evidence="4"/>
<keyword evidence="10" id="KW-0677">Repeat</keyword>
<evidence type="ECO:0000256" key="5">
    <source>
        <dbReference type="ARBA" id="ARBA00013279"/>
    </source>
</evidence>
<comment type="catalytic activity">
    <reaction evidence="36">
        <text>1,2,3-tri-(9Z-octadecenoyl)-glycerol + H2O = di-(9Z)-octadecenoylglycerol + (9Z)-octadecenoate + H(+)</text>
        <dbReference type="Rhea" id="RHEA:38575"/>
        <dbReference type="ChEBI" id="CHEBI:15377"/>
        <dbReference type="ChEBI" id="CHEBI:15378"/>
        <dbReference type="ChEBI" id="CHEBI:30823"/>
        <dbReference type="ChEBI" id="CHEBI:53753"/>
        <dbReference type="ChEBI" id="CHEBI:75945"/>
    </reaction>
    <physiologicalReaction direction="left-to-right" evidence="36">
        <dbReference type="Rhea" id="RHEA:38576"/>
    </physiologicalReaction>
</comment>
<comment type="catalytic activity">
    <reaction evidence="27">
        <text>1-(9Z-octadecenoyl)-glycerol + H2O = glycerol + (9Z)-octadecenoate + H(+)</text>
        <dbReference type="Rhea" id="RHEA:38487"/>
        <dbReference type="ChEBI" id="CHEBI:15377"/>
        <dbReference type="ChEBI" id="CHEBI:15378"/>
        <dbReference type="ChEBI" id="CHEBI:17754"/>
        <dbReference type="ChEBI" id="CHEBI:30823"/>
        <dbReference type="ChEBI" id="CHEBI:75342"/>
    </reaction>
    <physiologicalReaction direction="left-to-right" evidence="27">
        <dbReference type="Rhea" id="RHEA:38488"/>
    </physiologicalReaction>
</comment>
<evidence type="ECO:0000256" key="1">
    <source>
        <dbReference type="ARBA" id="ARBA00004247"/>
    </source>
</evidence>
<dbReference type="PROSITE" id="PS01098">
    <property type="entry name" value="LIPASE_GDSL_SER"/>
    <property type="match status" value="1"/>
</dbReference>
<comment type="catalytic activity">
    <reaction evidence="44">
        <text>1,2-dihexadecanoyl-sn-glycero-3-phosphocholine + 2 H2O = sn-glycerol 3-phosphocholine + 2 hexadecanoate + 2 H(+)</text>
        <dbReference type="Rhea" id="RHEA:40975"/>
        <dbReference type="ChEBI" id="CHEBI:7896"/>
        <dbReference type="ChEBI" id="CHEBI:15377"/>
        <dbReference type="ChEBI" id="CHEBI:15378"/>
        <dbReference type="ChEBI" id="CHEBI:16870"/>
        <dbReference type="ChEBI" id="CHEBI:72999"/>
    </reaction>
    <physiologicalReaction direction="left-to-right" evidence="44">
        <dbReference type="Rhea" id="RHEA:40976"/>
    </physiologicalReaction>
</comment>
<reference evidence="49" key="1">
    <citation type="submission" date="2023-08" db="EMBL/GenBank/DDBJ databases">
        <title>Pelteobagrus vachellii genome.</title>
        <authorList>
            <person name="Liu H."/>
        </authorList>
    </citation>
    <scope>NUCLEOTIDE SEQUENCE</scope>
    <source>
        <strain evidence="49">PRFRI_2022a</strain>
        <tissue evidence="49">Muscle</tissue>
    </source>
</reference>
<dbReference type="InterPro" id="IPR038885">
    <property type="entry name" value="PLB1"/>
</dbReference>
<evidence type="ECO:0000256" key="26">
    <source>
        <dbReference type="ARBA" id="ARBA00047363"/>
    </source>
</evidence>
<evidence type="ECO:0000256" key="35">
    <source>
        <dbReference type="ARBA" id="ARBA00048374"/>
    </source>
</evidence>
<evidence type="ECO:0000256" key="45">
    <source>
        <dbReference type="ARBA" id="ARBA00049372"/>
    </source>
</evidence>
<evidence type="ECO:0000256" key="22">
    <source>
        <dbReference type="ARBA" id="ARBA00031485"/>
    </source>
</evidence>
<comment type="catalytic activity">
    <reaction evidence="40">
        <text>1-hexadecanoyl-2-(9Z-octadecenoyl)-sn-glycero-3-phosphocholine + H2O = 1-hexadecanoyl-sn-glycero-3-phosphocholine + (9Z)-octadecenoate + H(+)</text>
        <dbReference type="Rhea" id="RHEA:38779"/>
        <dbReference type="ChEBI" id="CHEBI:15377"/>
        <dbReference type="ChEBI" id="CHEBI:15378"/>
        <dbReference type="ChEBI" id="CHEBI:30823"/>
        <dbReference type="ChEBI" id="CHEBI:72998"/>
        <dbReference type="ChEBI" id="CHEBI:73001"/>
    </reaction>
    <physiologicalReaction direction="left-to-right" evidence="40">
        <dbReference type="Rhea" id="RHEA:38780"/>
    </physiologicalReaction>
</comment>
<keyword evidence="16" id="KW-1208">Phospholipid metabolism</keyword>
<evidence type="ECO:0000256" key="14">
    <source>
        <dbReference type="ARBA" id="ARBA00023136"/>
    </source>
</evidence>
<keyword evidence="9 48" id="KW-0732">Signal</keyword>
<comment type="catalytic activity">
    <reaction evidence="32">
        <text>1,2-di-(9Z-octadecenoyl)-sn-glycero-3-phosphocholine + H2O = 1-(9Z-octadecenoyl)-sn-glycero-3-phosphocholine + (9Z)-octadecenoate + H(+)</text>
        <dbReference type="Rhea" id="RHEA:40923"/>
        <dbReference type="ChEBI" id="CHEBI:15377"/>
        <dbReference type="ChEBI" id="CHEBI:15378"/>
        <dbReference type="ChEBI" id="CHEBI:28610"/>
        <dbReference type="ChEBI" id="CHEBI:30823"/>
        <dbReference type="ChEBI" id="CHEBI:74669"/>
    </reaction>
    <physiologicalReaction direction="left-to-right" evidence="32">
        <dbReference type="Rhea" id="RHEA:40924"/>
    </physiologicalReaction>
</comment>
<comment type="catalytic activity">
    <reaction evidence="45">
        <text>1,3-di-(9Z-octadecenoyl)-glycerol + H2O = 1-(9Z-octadecenoyl)-glycerol + (9Z)-octadecenoate + H(+)</text>
        <dbReference type="Rhea" id="RHEA:39939"/>
        <dbReference type="ChEBI" id="CHEBI:15377"/>
        <dbReference type="ChEBI" id="CHEBI:15378"/>
        <dbReference type="ChEBI" id="CHEBI:30823"/>
        <dbReference type="ChEBI" id="CHEBI:75342"/>
        <dbReference type="ChEBI" id="CHEBI:75735"/>
    </reaction>
    <physiologicalReaction direction="left-to-right" evidence="45">
        <dbReference type="Rhea" id="RHEA:39940"/>
    </physiologicalReaction>
</comment>
<evidence type="ECO:0000256" key="3">
    <source>
        <dbReference type="ARBA" id="ARBA00013274"/>
    </source>
</evidence>
<organism evidence="49 50">
    <name type="scientific">Tachysurus vachellii</name>
    <name type="common">Darkbarbel catfish</name>
    <name type="synonym">Pelteobagrus vachellii</name>
    <dbReference type="NCBI Taxonomy" id="175792"/>
    <lineage>
        <taxon>Eukaryota</taxon>
        <taxon>Metazoa</taxon>
        <taxon>Chordata</taxon>
        <taxon>Craniata</taxon>
        <taxon>Vertebrata</taxon>
        <taxon>Euteleostomi</taxon>
        <taxon>Actinopterygii</taxon>
        <taxon>Neopterygii</taxon>
        <taxon>Teleostei</taxon>
        <taxon>Ostariophysi</taxon>
        <taxon>Siluriformes</taxon>
        <taxon>Bagridae</taxon>
        <taxon>Tachysurus</taxon>
    </lineage>
</organism>